<sequence length="486" mass="51730">MADFNFKPIGTEVRPVQGASLGDMINVARGAQQYQQAVQTNPLALQQQQQATRTGEIALGVEEQKNIERQNMQTFFADPNNFQTDGRIDINKINAQVPKIAPLTGPDYVSKITTLSSAQTEALKAKQNLTQDQRQLVGSTLGLLGRAGVNDPQVAIKELRMLSDQNPDNVDLKNLIEKSYVPIFSTMKPGANVADSLIKAGQSILTPTQQQSAFAPQAGTLSTNEEIFPTVTTPGVGGMLPRIQMGAQPLADVGLPPTTEVIDPVTGQKRLLGPASQRGGAPLTTGLGPAQTALLGAGATTMATDLSATIKDAAEAPSRVAIFQNIKKFAPDSFTGVGGQRKELAAGILNAIGIPAYEAEKVNTEELAKNSALLALAGGNTDAARALAEVATPNKKLNEKAILAIADQMIGIENMKIAKANYLTPAQNDATQYGQRKLQFDQIADPRIFQEMTAQDVAKLKASMSAAEQAELTRKIRLARQMGIIR</sequence>
<dbReference type="EMBL" id="LR796279">
    <property type="protein sequence ID" value="CAB4134367.1"/>
    <property type="molecule type" value="Genomic_DNA"/>
</dbReference>
<evidence type="ECO:0000313" key="1">
    <source>
        <dbReference type="EMBL" id="CAB4134367.1"/>
    </source>
</evidence>
<organism evidence="1">
    <name type="scientific">uncultured Caudovirales phage</name>
    <dbReference type="NCBI Taxonomy" id="2100421"/>
    <lineage>
        <taxon>Viruses</taxon>
        <taxon>Duplodnaviria</taxon>
        <taxon>Heunggongvirae</taxon>
        <taxon>Uroviricota</taxon>
        <taxon>Caudoviricetes</taxon>
        <taxon>Peduoviridae</taxon>
        <taxon>Maltschvirus</taxon>
        <taxon>Maltschvirus maltsch</taxon>
    </lineage>
</organism>
<name>A0A6J5LMX6_9CAUD</name>
<accession>A0A6J5LMX6</accession>
<proteinExistence type="predicted"/>
<gene>
    <name evidence="1" type="ORF">UFOVP272_52</name>
</gene>
<protein>
    <submittedName>
        <fullName evidence="1">Uncharacterized protein</fullName>
    </submittedName>
</protein>
<reference evidence="1" key="1">
    <citation type="submission" date="2020-04" db="EMBL/GenBank/DDBJ databases">
        <authorList>
            <person name="Chiriac C."/>
            <person name="Salcher M."/>
            <person name="Ghai R."/>
            <person name="Kavagutti S V."/>
        </authorList>
    </citation>
    <scope>NUCLEOTIDE SEQUENCE</scope>
</reference>